<dbReference type="InterPro" id="IPR002624">
    <property type="entry name" value="DCK/DGK"/>
</dbReference>
<dbReference type="PIRSF" id="PIRSF000705">
    <property type="entry name" value="DNK"/>
    <property type="match status" value="1"/>
</dbReference>
<evidence type="ECO:0000313" key="4">
    <source>
        <dbReference type="EMBL" id="BAH69695.1"/>
    </source>
</evidence>
<name>C4XEX3_MYCFP</name>
<dbReference type="KEGG" id="mfp:MBIO_0430"/>
<evidence type="ECO:0000259" key="3">
    <source>
        <dbReference type="Pfam" id="PF01712"/>
    </source>
</evidence>
<keyword evidence="2" id="KW-0547">Nucleotide-binding</keyword>
<dbReference type="Proteomes" id="UP000006810">
    <property type="component" value="Chromosome"/>
</dbReference>
<accession>C4XEX3</accession>
<dbReference type="SUPFAM" id="SSF52540">
    <property type="entry name" value="P-loop containing nucleoside triphosphate hydrolases"/>
    <property type="match status" value="1"/>
</dbReference>
<protein>
    <recommendedName>
        <fullName evidence="3">Deoxynucleoside kinase domain-containing protein</fullName>
    </recommendedName>
</protein>
<feature type="active site" description="Proton acceptor" evidence="1">
    <location>
        <position position="93"/>
    </location>
</feature>
<dbReference type="AlphaFoldDB" id="C4XEX3"/>
<dbReference type="GO" id="GO:0005737">
    <property type="term" value="C:cytoplasm"/>
    <property type="evidence" value="ECO:0007669"/>
    <property type="project" value="TreeGrafter"/>
</dbReference>
<dbReference type="eggNOG" id="COG1428">
    <property type="taxonomic scope" value="Bacteria"/>
</dbReference>
<dbReference type="InterPro" id="IPR027417">
    <property type="entry name" value="P-loop_NTPase"/>
</dbReference>
<feature type="binding site" evidence="2">
    <location>
        <begin position="14"/>
        <end position="22"/>
    </location>
    <ligand>
        <name>ATP</name>
        <dbReference type="ChEBI" id="CHEBI:30616"/>
    </ligand>
</feature>
<evidence type="ECO:0000256" key="1">
    <source>
        <dbReference type="PIRSR" id="PIRSR000705-1"/>
    </source>
</evidence>
<dbReference type="PANTHER" id="PTHR10513">
    <property type="entry name" value="DEOXYNUCLEOSIDE KINASE"/>
    <property type="match status" value="1"/>
</dbReference>
<keyword evidence="5" id="KW-1185">Reference proteome</keyword>
<dbReference type="EMBL" id="AP009608">
    <property type="protein sequence ID" value="BAH69695.1"/>
    <property type="molecule type" value="Genomic_DNA"/>
</dbReference>
<dbReference type="InterPro" id="IPR050566">
    <property type="entry name" value="Deoxyribonucleoside_kinase"/>
</dbReference>
<gene>
    <name evidence="4" type="ordered locus">MBIO_0430</name>
</gene>
<keyword evidence="2" id="KW-0067">ATP-binding</keyword>
<proteinExistence type="predicted"/>
<dbReference type="PATRIC" id="fig|496833.3.peg.856"/>
<feature type="binding site" evidence="2">
    <location>
        <begin position="154"/>
        <end position="158"/>
    </location>
    <ligand>
        <name>ATP</name>
        <dbReference type="ChEBI" id="CHEBI:30616"/>
    </ligand>
</feature>
<dbReference type="GO" id="GO:0019136">
    <property type="term" value="F:deoxynucleoside kinase activity"/>
    <property type="evidence" value="ECO:0007669"/>
    <property type="project" value="InterPro"/>
</dbReference>
<reference evidence="4 5" key="1">
    <citation type="journal article" date="2009" name="Curr. Microbiol.">
        <title>Molecular cloning and expression of a novel cholinephosphotransferase involved in glycoglycerophospholipid biosynthesis of Mycoplasma fermentans.</title>
        <authorList>
            <person name="Ishida N."/>
            <person name="Irikura D."/>
            <person name="Matsuda K."/>
            <person name="Sato S."/>
            <person name="Asano K."/>
        </authorList>
    </citation>
    <scope>NUCLEOTIDE SEQUENCE [LARGE SCALE GENOMIC DNA]</scope>
    <source>
        <strain evidence="5">ATCC 19989 / NBRC 14854 / NCTC 10117 / PG18</strain>
    </source>
</reference>
<dbReference type="HOGENOM" id="CLU_110684_0_0_14"/>
<feature type="domain" description="Deoxynucleoside kinase" evidence="3">
    <location>
        <begin position="10"/>
        <end position="218"/>
    </location>
</feature>
<dbReference type="PANTHER" id="PTHR10513:SF35">
    <property type="entry name" value="DEOXYADENOSINE KINASE"/>
    <property type="match status" value="1"/>
</dbReference>
<evidence type="ECO:0000313" key="5">
    <source>
        <dbReference type="Proteomes" id="UP000006810"/>
    </source>
</evidence>
<dbReference type="InterPro" id="IPR031314">
    <property type="entry name" value="DNK_dom"/>
</dbReference>
<organism evidence="4 5">
    <name type="scientific">Mycoplasmopsis fermentans (strain ATCC 19989 / NBRC 14854 / NCTC 10117 / PG18)</name>
    <name type="common">Mycoplasma fermentans</name>
    <dbReference type="NCBI Taxonomy" id="496833"/>
    <lineage>
        <taxon>Bacteria</taxon>
        <taxon>Bacillati</taxon>
        <taxon>Mycoplasmatota</taxon>
        <taxon>Mycoplasmoidales</taxon>
        <taxon>Metamycoplasmataceae</taxon>
        <taxon>Mycoplasmopsis</taxon>
    </lineage>
</organism>
<dbReference type="Gene3D" id="3.40.50.300">
    <property type="entry name" value="P-loop containing nucleotide triphosphate hydrolases"/>
    <property type="match status" value="1"/>
</dbReference>
<sequence length="230" mass="27664">MKKEVIIMVIGISGMISSGKSTLTRNLVKHYKNSMMLKEYEEDDDVFNTFLKWLYEKQPNLTIGFQSYVVENHTSKLADCFKKFSEKGYKYKDNHIFLDRFSIEHYIFANVNLRTKGKKYLEGYDALFSHLITKDETPDLAIFLDMTFDTFKKRLFERGREVETENWNKNKDYFRELYDLYKPLFIKQAKKYDLNYVIIETDNLTEKQVFEKAVEVINNYDFSKMERYNK</sequence>
<dbReference type="Pfam" id="PF01712">
    <property type="entry name" value="dNK"/>
    <property type="match status" value="1"/>
</dbReference>
<dbReference type="GO" id="GO:0005524">
    <property type="term" value="F:ATP binding"/>
    <property type="evidence" value="ECO:0007669"/>
    <property type="project" value="UniProtKB-KW"/>
</dbReference>
<evidence type="ECO:0000256" key="2">
    <source>
        <dbReference type="PIRSR" id="PIRSR000705-3"/>
    </source>
</evidence>